<feature type="compositionally biased region" description="Basic residues" evidence="2">
    <location>
        <begin position="239"/>
        <end position="252"/>
    </location>
</feature>
<dbReference type="STRING" id="1081105.A0A162JD35"/>
<proteinExistence type="predicted"/>
<dbReference type="OrthoDB" id="5152817at2759"/>
<evidence type="ECO:0000313" key="4">
    <source>
        <dbReference type="Proteomes" id="UP000243498"/>
    </source>
</evidence>
<comment type="caution">
    <text evidence="3">The sequence shown here is derived from an EMBL/GenBank/DDBJ whole genome shotgun (WGS) entry which is preliminary data.</text>
</comment>
<evidence type="ECO:0000256" key="2">
    <source>
        <dbReference type="SAM" id="MobiDB-lite"/>
    </source>
</evidence>
<feature type="coiled-coil region" evidence="1">
    <location>
        <begin position="61"/>
        <end position="88"/>
    </location>
</feature>
<name>A0A162JD35_METRR</name>
<keyword evidence="1" id="KW-0175">Coiled coil</keyword>
<dbReference type="Proteomes" id="UP000243498">
    <property type="component" value="Unassembled WGS sequence"/>
</dbReference>
<feature type="region of interest" description="Disordered" evidence="2">
    <location>
        <begin position="216"/>
        <end position="255"/>
    </location>
</feature>
<organism evidence="3 4">
    <name type="scientific">Metarhizium rileyi (strain RCEF 4871)</name>
    <name type="common">Nomuraea rileyi</name>
    <dbReference type="NCBI Taxonomy" id="1649241"/>
    <lineage>
        <taxon>Eukaryota</taxon>
        <taxon>Fungi</taxon>
        <taxon>Dikarya</taxon>
        <taxon>Ascomycota</taxon>
        <taxon>Pezizomycotina</taxon>
        <taxon>Sordariomycetes</taxon>
        <taxon>Hypocreomycetidae</taxon>
        <taxon>Hypocreales</taxon>
        <taxon>Clavicipitaceae</taxon>
        <taxon>Metarhizium</taxon>
    </lineage>
</organism>
<protein>
    <submittedName>
        <fullName evidence="3">Uncharacterized protein</fullName>
    </submittedName>
</protein>
<accession>A0A162JD35</accession>
<keyword evidence="4" id="KW-1185">Reference proteome</keyword>
<sequence>MPPDSKSLLRFARQSVRQFSKEAAQAAVKKYQEEPLSEVCRLDPKTRERRERVWKNWKESGQMSENEIDRLTKALEQERRKNQNTTLEKYLHNCHVHLHGNLILADTSQSSTGFTRVNGKYYPKWLRPWHGFKKIHHRQHFEAIKAACKERRLFEQDTITRRIGLSLYRRRAGDENAISHFEKVAVEDPVWGILSPVWDIKHLKQEYRCSEVRFSNNRRDVTPPTPQDYLKQGLEQRRRTGSSKRMATKQRVKPSLTKPDGWGVRVHADGGESHAFVFDYEAAYKIPAASVDSIVAKERLFMEVMQRICSNKTVSNSAAREHERAEEAIAMALTQVFDYMIQYGVDYGYVAAGASLILLHVDRADLQTLYCHACVPEEDVGGLLSSDPANDKVMYTAVAQLASFCLLTLQSDALKGASLEKALQTTDDILQTWGKPYADALCVLEAEKRQNLHYANGVVTCMPTS</sequence>
<evidence type="ECO:0000256" key="1">
    <source>
        <dbReference type="SAM" id="Coils"/>
    </source>
</evidence>
<dbReference type="AlphaFoldDB" id="A0A162JD35"/>
<dbReference type="EMBL" id="AZHC01000013">
    <property type="protein sequence ID" value="OAA42628.1"/>
    <property type="molecule type" value="Genomic_DNA"/>
</dbReference>
<evidence type="ECO:0000313" key="3">
    <source>
        <dbReference type="EMBL" id="OAA42628.1"/>
    </source>
</evidence>
<gene>
    <name evidence="3" type="ORF">NOR_04759</name>
</gene>
<reference evidence="3 4" key="1">
    <citation type="journal article" date="2016" name="Genome Biol. Evol.">
        <title>Divergent and convergent evolution of fungal pathogenicity.</title>
        <authorList>
            <person name="Shang Y."/>
            <person name="Xiao G."/>
            <person name="Zheng P."/>
            <person name="Cen K."/>
            <person name="Zhan S."/>
            <person name="Wang C."/>
        </authorList>
    </citation>
    <scope>NUCLEOTIDE SEQUENCE [LARGE SCALE GENOMIC DNA]</scope>
    <source>
        <strain evidence="3 4">RCEF 4871</strain>
    </source>
</reference>